<dbReference type="InterPro" id="IPR011051">
    <property type="entry name" value="RmlC_Cupin_sf"/>
</dbReference>
<keyword evidence="1" id="KW-0479">Metal-binding</keyword>
<evidence type="ECO:0000256" key="1">
    <source>
        <dbReference type="ARBA" id="ARBA00022723"/>
    </source>
</evidence>
<dbReference type="GO" id="GO:0046872">
    <property type="term" value="F:metal ion binding"/>
    <property type="evidence" value="ECO:0007669"/>
    <property type="project" value="UniProtKB-KW"/>
</dbReference>
<dbReference type="InterPro" id="IPR051804">
    <property type="entry name" value="Carb_Metab_Reg_Kinase/Isom"/>
</dbReference>
<protein>
    <submittedName>
        <fullName evidence="3">Carbohydrate kinase</fullName>
    </submittedName>
</protein>
<organism evidence="3 4">
    <name type="scientific">Serinibacter arcticus</name>
    <dbReference type="NCBI Taxonomy" id="1655435"/>
    <lineage>
        <taxon>Bacteria</taxon>
        <taxon>Bacillati</taxon>
        <taxon>Actinomycetota</taxon>
        <taxon>Actinomycetes</taxon>
        <taxon>Micrococcales</taxon>
        <taxon>Beutenbergiaceae</taxon>
        <taxon>Serinibacter</taxon>
    </lineage>
</organism>
<dbReference type="RefSeq" id="WP_109228492.1">
    <property type="nucleotide sequence ID" value="NZ_PYHR01000002.1"/>
</dbReference>
<dbReference type="InterPro" id="IPR014710">
    <property type="entry name" value="RmlC-like_jellyroll"/>
</dbReference>
<dbReference type="CDD" id="cd07010">
    <property type="entry name" value="cupin_PMI_type_I_N_bac"/>
    <property type="match status" value="1"/>
</dbReference>
<evidence type="ECO:0000313" key="4">
    <source>
        <dbReference type="Proteomes" id="UP000245166"/>
    </source>
</evidence>
<reference evidence="3 4" key="1">
    <citation type="submission" date="2018-03" db="EMBL/GenBank/DDBJ databases">
        <title>Genome assembly of novel Miniimonas species PCH200.</title>
        <authorList>
            <person name="Thakur V."/>
            <person name="Kumar V."/>
            <person name="Singh D."/>
        </authorList>
    </citation>
    <scope>NUCLEOTIDE SEQUENCE [LARGE SCALE GENOMIC DNA]</scope>
    <source>
        <strain evidence="3 4">PCH200</strain>
    </source>
</reference>
<evidence type="ECO:0000313" key="3">
    <source>
        <dbReference type="EMBL" id="PWD50108.1"/>
    </source>
</evidence>
<dbReference type="Gene3D" id="2.60.120.10">
    <property type="entry name" value="Jelly Rolls"/>
    <property type="match status" value="2"/>
</dbReference>
<comment type="caution">
    <text evidence="3">The sequence shown here is derived from an EMBL/GenBank/DDBJ whole genome shotgun (WGS) entry which is preliminary data.</text>
</comment>
<dbReference type="PANTHER" id="PTHR42742">
    <property type="entry name" value="TRANSCRIPTIONAL REPRESSOR MPRA"/>
    <property type="match status" value="1"/>
</dbReference>
<accession>A0A2U1ZSZ6</accession>
<dbReference type="PANTHER" id="PTHR42742:SF3">
    <property type="entry name" value="FRUCTOKINASE"/>
    <property type="match status" value="1"/>
</dbReference>
<dbReference type="GO" id="GO:0016301">
    <property type="term" value="F:kinase activity"/>
    <property type="evidence" value="ECO:0007669"/>
    <property type="project" value="UniProtKB-KW"/>
</dbReference>
<dbReference type="SUPFAM" id="SSF51182">
    <property type="entry name" value="RmlC-like cupins"/>
    <property type="match status" value="1"/>
</dbReference>
<keyword evidence="2" id="KW-0862">Zinc</keyword>
<dbReference type="OrthoDB" id="9808275at2"/>
<keyword evidence="3" id="KW-0808">Transferase</keyword>
<dbReference type="EMBL" id="PYHR01000002">
    <property type="protein sequence ID" value="PWD50108.1"/>
    <property type="molecule type" value="Genomic_DNA"/>
</dbReference>
<name>A0A2U1ZSZ6_9MICO</name>
<keyword evidence="4" id="KW-1185">Reference proteome</keyword>
<dbReference type="AlphaFoldDB" id="A0A2U1ZSZ6"/>
<keyword evidence="3" id="KW-0418">Kinase</keyword>
<proteinExistence type="predicted"/>
<evidence type="ECO:0000256" key="2">
    <source>
        <dbReference type="ARBA" id="ARBA00022833"/>
    </source>
</evidence>
<sequence length="336" mass="34534">MHPIVLAANQPADRFYRGGERIAAFRAGGADLAVVARPTTGLAIPEDWIGSLTTVFGESELGLTRLPSGELLRDAVEADPVAWLGLAHAAVRGCDPALLVKLLDAGQRLPVHAHPDVAFAEGMLGLAHGKTEAWIALAPATVHLAFARDVTAEQLARWVADQDTAAMLGAMHTLPMAAGDAVLVPAGLPHAIGEGALVVELQEPTDLSILLEWSGFAIDGAALGHLGLGFDVALAAVDRRGWSEDEVAALVRSRAGTVGPLLPGAEAFFRADRLHGGDGWEAGLAVAVVVAGHGEIVTDGAVTAVRSGETALVPHAAGDVALRGDLTVLLARPPAP</sequence>
<gene>
    <name evidence="3" type="ORF">C8046_04915</name>
</gene>
<dbReference type="Proteomes" id="UP000245166">
    <property type="component" value="Unassembled WGS sequence"/>
</dbReference>